<evidence type="ECO:0000256" key="4">
    <source>
        <dbReference type="ARBA" id="ARBA00023002"/>
    </source>
</evidence>
<feature type="transmembrane region" description="Helical" evidence="8">
    <location>
        <begin position="12"/>
        <end position="30"/>
    </location>
</feature>
<name>A0A8E2EXC1_9PEZI</name>
<dbReference type="PRINTS" id="PR00385">
    <property type="entry name" value="P450"/>
</dbReference>
<dbReference type="AlphaFoldDB" id="A0A8E2EXC1"/>
<evidence type="ECO:0000256" key="6">
    <source>
        <dbReference type="ARBA" id="ARBA00023033"/>
    </source>
</evidence>
<dbReference type="InterPro" id="IPR036396">
    <property type="entry name" value="Cyt_P450_sf"/>
</dbReference>
<dbReference type="SUPFAM" id="SSF48264">
    <property type="entry name" value="Cytochrome P450"/>
    <property type="match status" value="1"/>
</dbReference>
<keyword evidence="8" id="KW-0812">Transmembrane</keyword>
<dbReference type="PANTHER" id="PTHR24287:SF18">
    <property type="entry name" value="CYTOCHROME P450 MONOOXYGENASE APDE-RELATED"/>
    <property type="match status" value="1"/>
</dbReference>
<dbReference type="InterPro" id="IPR002974">
    <property type="entry name" value="Cyt_P450_E_CYP52_ascomycetes"/>
</dbReference>
<keyword evidence="8" id="KW-1133">Transmembrane helix</keyword>
<evidence type="ECO:0000256" key="7">
    <source>
        <dbReference type="RuleBase" id="RU000461"/>
    </source>
</evidence>
<keyword evidence="6 7" id="KW-0503">Monooxygenase</keyword>
<keyword evidence="8" id="KW-0472">Membrane</keyword>
<keyword evidence="7" id="KW-0349">Heme</keyword>
<dbReference type="Gene3D" id="1.10.630.10">
    <property type="entry name" value="Cytochrome P450"/>
    <property type="match status" value="1"/>
</dbReference>
<evidence type="ECO:0000256" key="1">
    <source>
        <dbReference type="ARBA" id="ARBA00001971"/>
    </source>
</evidence>
<evidence type="ECO:0000256" key="2">
    <source>
        <dbReference type="ARBA" id="ARBA00010617"/>
    </source>
</evidence>
<evidence type="ECO:0000313" key="9">
    <source>
        <dbReference type="EMBL" id="OCL06657.1"/>
    </source>
</evidence>
<keyword evidence="4 7" id="KW-0560">Oxidoreductase</keyword>
<dbReference type="GO" id="GO:0005506">
    <property type="term" value="F:iron ion binding"/>
    <property type="evidence" value="ECO:0007669"/>
    <property type="project" value="InterPro"/>
</dbReference>
<dbReference type="Proteomes" id="UP000250140">
    <property type="component" value="Unassembled WGS sequence"/>
</dbReference>
<keyword evidence="3 7" id="KW-0479">Metal-binding</keyword>
<dbReference type="InterPro" id="IPR001128">
    <property type="entry name" value="Cyt_P450"/>
</dbReference>
<accession>A0A8E2EXC1</accession>
<dbReference type="GO" id="GO:0016712">
    <property type="term" value="F:oxidoreductase activity, acting on paired donors, with incorporation or reduction of molecular oxygen, reduced flavin or flavoprotein as one donor, and incorporation of one atom of oxygen"/>
    <property type="evidence" value="ECO:0007669"/>
    <property type="project" value="InterPro"/>
</dbReference>
<evidence type="ECO:0000313" key="10">
    <source>
        <dbReference type="Proteomes" id="UP000250140"/>
    </source>
</evidence>
<sequence length="515" mass="58786">MDEAFTKGSGPNLQLGIGTLLLAYVIYAYIQRRKEYEADTLFGERHGCMPIQRRLPYKWPLALDVFKRQYDALMAGNLLAFQAEYFDKTKVGQTFEVKLLGRIGYFTTDPKNIEAILSTHFEDWGLGSRRPGLFPMIGEGIFTQDGHHWKHSRELLRRQFVRIQYQDVKVFEGPINNLLATLSSSTGVVDLQPEFFRFTLTTTTSLIFGEPFASLDPTDHEVFAENFDYCSLISAMRLRLADLCFLYSPPKYMKACRQVKRYAMHYVNQALKDKNENGEEPASKRHPFILDLFKELQDPALVCDQLMNVLIAGRDTTACLMSWAFYLLVRHPTALERLRQETRSIAINGQDLTRAQINKMSYLRCVLSETNRLYTQIPVNIREAMKTTFLPRGGGPDGQSPILIRKGYGIGFSPYHMHRSKEIYGEDANEFRPERWEGQELKNIGYGFMPFHGGPRICLGKDFALTEASYGIVRILQAFPNLRLAPGLPKEPIGKEKQNLTIVVTSAEGCKVLLD</sequence>
<dbReference type="OrthoDB" id="1470350at2759"/>
<dbReference type="EMBL" id="KV750014">
    <property type="protein sequence ID" value="OCL06657.1"/>
    <property type="molecule type" value="Genomic_DNA"/>
</dbReference>
<dbReference type="InterPro" id="IPR047146">
    <property type="entry name" value="Cyt_P450_E_CYP52_fungi"/>
</dbReference>
<evidence type="ECO:0000256" key="8">
    <source>
        <dbReference type="SAM" id="Phobius"/>
    </source>
</evidence>
<reference evidence="9 10" key="1">
    <citation type="journal article" date="2016" name="Nat. Commun.">
        <title>Ectomycorrhizal ecology is imprinted in the genome of the dominant symbiotic fungus Cenococcum geophilum.</title>
        <authorList>
            <consortium name="DOE Joint Genome Institute"/>
            <person name="Peter M."/>
            <person name="Kohler A."/>
            <person name="Ohm R.A."/>
            <person name="Kuo A."/>
            <person name="Krutzmann J."/>
            <person name="Morin E."/>
            <person name="Arend M."/>
            <person name="Barry K.W."/>
            <person name="Binder M."/>
            <person name="Choi C."/>
            <person name="Clum A."/>
            <person name="Copeland A."/>
            <person name="Grisel N."/>
            <person name="Haridas S."/>
            <person name="Kipfer T."/>
            <person name="LaButti K."/>
            <person name="Lindquist E."/>
            <person name="Lipzen A."/>
            <person name="Maire R."/>
            <person name="Meier B."/>
            <person name="Mihaltcheva S."/>
            <person name="Molinier V."/>
            <person name="Murat C."/>
            <person name="Poggeler S."/>
            <person name="Quandt C.A."/>
            <person name="Sperisen C."/>
            <person name="Tritt A."/>
            <person name="Tisserant E."/>
            <person name="Crous P.W."/>
            <person name="Henrissat B."/>
            <person name="Nehls U."/>
            <person name="Egli S."/>
            <person name="Spatafora J.W."/>
            <person name="Grigoriev I.V."/>
            <person name="Martin F.M."/>
        </authorList>
    </citation>
    <scope>NUCLEOTIDE SEQUENCE [LARGE SCALE GENOMIC DNA]</scope>
    <source>
        <strain evidence="9 10">CBS 207.34</strain>
    </source>
</reference>
<evidence type="ECO:0000256" key="5">
    <source>
        <dbReference type="ARBA" id="ARBA00023004"/>
    </source>
</evidence>
<dbReference type="Pfam" id="PF00067">
    <property type="entry name" value="p450"/>
    <property type="match status" value="1"/>
</dbReference>
<comment type="cofactor">
    <cofactor evidence="1">
        <name>heme</name>
        <dbReference type="ChEBI" id="CHEBI:30413"/>
    </cofactor>
</comment>
<keyword evidence="5 7" id="KW-0408">Iron</keyword>
<dbReference type="PRINTS" id="PR01239">
    <property type="entry name" value="EP450IICYP52"/>
</dbReference>
<protein>
    <submittedName>
        <fullName evidence="9">Putative cytochrome P450 alkane hydroxylase</fullName>
    </submittedName>
</protein>
<proteinExistence type="inferred from homology"/>
<organism evidence="9 10">
    <name type="scientific">Glonium stellatum</name>
    <dbReference type="NCBI Taxonomy" id="574774"/>
    <lineage>
        <taxon>Eukaryota</taxon>
        <taxon>Fungi</taxon>
        <taxon>Dikarya</taxon>
        <taxon>Ascomycota</taxon>
        <taxon>Pezizomycotina</taxon>
        <taxon>Dothideomycetes</taxon>
        <taxon>Pleosporomycetidae</taxon>
        <taxon>Gloniales</taxon>
        <taxon>Gloniaceae</taxon>
        <taxon>Glonium</taxon>
    </lineage>
</organism>
<dbReference type="GO" id="GO:0020037">
    <property type="term" value="F:heme binding"/>
    <property type="evidence" value="ECO:0007669"/>
    <property type="project" value="InterPro"/>
</dbReference>
<keyword evidence="10" id="KW-1185">Reference proteome</keyword>
<dbReference type="PROSITE" id="PS00086">
    <property type="entry name" value="CYTOCHROME_P450"/>
    <property type="match status" value="1"/>
</dbReference>
<dbReference type="PANTHER" id="PTHR24287">
    <property type="entry name" value="P450, PUTATIVE (EUROFUNG)-RELATED"/>
    <property type="match status" value="1"/>
</dbReference>
<comment type="similarity">
    <text evidence="2 7">Belongs to the cytochrome P450 family.</text>
</comment>
<dbReference type="InterPro" id="IPR017972">
    <property type="entry name" value="Cyt_P450_CS"/>
</dbReference>
<gene>
    <name evidence="9" type="ORF">AOQ84DRAFT_343010</name>
</gene>
<dbReference type="CDD" id="cd11063">
    <property type="entry name" value="CYP52"/>
    <property type="match status" value="1"/>
</dbReference>
<evidence type="ECO:0000256" key="3">
    <source>
        <dbReference type="ARBA" id="ARBA00022723"/>
    </source>
</evidence>